<dbReference type="EMBL" id="CP019911">
    <property type="protein sequence ID" value="AQW29115.1"/>
    <property type="molecule type" value="Genomic_DNA"/>
</dbReference>
<accession>A0A1U9VF36</accession>
<evidence type="ECO:0000313" key="2">
    <source>
        <dbReference type="Proteomes" id="UP000189628"/>
    </source>
</evidence>
<gene>
    <name evidence="1" type="ORF">B0B51_03195</name>
</gene>
<organism evidence="1 2">
    <name type="scientific">blood disease bacterium A2-HR MARDI</name>
    <dbReference type="NCBI Taxonomy" id="1944648"/>
    <lineage>
        <taxon>Bacteria</taxon>
        <taxon>Pseudomonadati</taxon>
        <taxon>Pseudomonadota</taxon>
        <taxon>Betaproteobacteria</taxon>
        <taxon>Burkholderiales</taxon>
        <taxon>Burkholderiaceae</taxon>
        <taxon>Ralstonia</taxon>
        <taxon>Ralstonia solanacearum species complex</taxon>
    </lineage>
</organism>
<protein>
    <recommendedName>
        <fullName evidence="3">Terminase</fullName>
    </recommendedName>
</protein>
<evidence type="ECO:0008006" key="3">
    <source>
        <dbReference type="Google" id="ProtNLM"/>
    </source>
</evidence>
<reference evidence="1 2" key="1">
    <citation type="submission" date="2017-02" db="EMBL/GenBank/DDBJ databases">
        <title>Blood Disease Bacterium A2-HR MARDI.</title>
        <authorList>
            <person name="Badrun R."/>
            <person name="Abu Bakar N."/>
            <person name="Laboh R."/>
        </authorList>
    </citation>
    <scope>NUCLEOTIDE SEQUENCE [LARGE SCALE GENOMIC DNA]</scope>
    <source>
        <strain evidence="1 2">A2-HR MARDI</strain>
    </source>
</reference>
<proteinExistence type="predicted"/>
<dbReference type="RefSeq" id="WP_078221860.1">
    <property type="nucleotide sequence ID" value="NZ_CP019911.1"/>
</dbReference>
<dbReference type="AlphaFoldDB" id="A0A1U9VF36"/>
<evidence type="ECO:0000313" key="1">
    <source>
        <dbReference type="EMBL" id="AQW29115.1"/>
    </source>
</evidence>
<name>A0A1U9VF36_9RALS</name>
<dbReference type="Proteomes" id="UP000189628">
    <property type="component" value="Chromosome"/>
</dbReference>
<sequence length="192" mass="21076">MTNLHPTIRDAKRQAFLASLAVLGNVTAAAQAAGVDRVTAYRWREGDEDFAAAWDDAIEQATDLIELEARRRAVEGVDEPVVYQGNFTYLYREAKDADGNPIIDELTQSPKMEPVLDEHGNHKVAAIRKYSDALMALLLKAHKPEKYRENSKVELAGRLAVSDMTEEEILAELGALVAAGVVPIEDDGCDLV</sequence>